<dbReference type="Proteomes" id="UP001239445">
    <property type="component" value="Unassembled WGS sequence"/>
</dbReference>
<dbReference type="GO" id="GO:0022857">
    <property type="term" value="F:transmembrane transporter activity"/>
    <property type="evidence" value="ECO:0007669"/>
    <property type="project" value="InterPro"/>
</dbReference>
<feature type="transmembrane region" description="Helical" evidence="7">
    <location>
        <begin position="185"/>
        <end position="205"/>
    </location>
</feature>
<evidence type="ECO:0000256" key="6">
    <source>
        <dbReference type="SAM" id="MobiDB-lite"/>
    </source>
</evidence>
<dbReference type="InterPro" id="IPR020846">
    <property type="entry name" value="MFS_dom"/>
</dbReference>
<feature type="transmembrane region" description="Helical" evidence="7">
    <location>
        <begin position="154"/>
        <end position="173"/>
    </location>
</feature>
<organism evidence="9 10">
    <name type="scientific">Echria macrotheca</name>
    <dbReference type="NCBI Taxonomy" id="438768"/>
    <lineage>
        <taxon>Eukaryota</taxon>
        <taxon>Fungi</taxon>
        <taxon>Dikarya</taxon>
        <taxon>Ascomycota</taxon>
        <taxon>Pezizomycotina</taxon>
        <taxon>Sordariomycetes</taxon>
        <taxon>Sordariomycetidae</taxon>
        <taxon>Sordariales</taxon>
        <taxon>Schizotheciaceae</taxon>
        <taxon>Echria</taxon>
    </lineage>
</organism>
<dbReference type="FunFam" id="1.20.1720.10:FF:000012">
    <property type="entry name" value="MFS toxin efflux pump (AflT)"/>
    <property type="match status" value="1"/>
</dbReference>
<comment type="subcellular location">
    <subcellularLocation>
        <location evidence="1">Membrane</location>
        <topology evidence="1">Multi-pass membrane protein</topology>
    </subcellularLocation>
</comment>
<evidence type="ECO:0000256" key="5">
    <source>
        <dbReference type="ARBA" id="ARBA00023136"/>
    </source>
</evidence>
<keyword evidence="10" id="KW-1185">Reference proteome</keyword>
<feature type="transmembrane region" description="Helical" evidence="7">
    <location>
        <begin position="498"/>
        <end position="516"/>
    </location>
</feature>
<accession>A0AAJ0F246</accession>
<name>A0AAJ0F246_9PEZI</name>
<keyword evidence="5 7" id="KW-0472">Membrane</keyword>
<feature type="transmembrane region" description="Helical" evidence="7">
    <location>
        <begin position="122"/>
        <end position="147"/>
    </location>
</feature>
<feature type="transmembrane region" description="Helical" evidence="7">
    <location>
        <begin position="97"/>
        <end position="116"/>
    </location>
</feature>
<feature type="transmembrane region" description="Helical" evidence="7">
    <location>
        <begin position="68"/>
        <end position="85"/>
    </location>
</feature>
<dbReference type="GO" id="GO:0005886">
    <property type="term" value="C:plasma membrane"/>
    <property type="evidence" value="ECO:0007669"/>
    <property type="project" value="TreeGrafter"/>
</dbReference>
<feature type="domain" description="Major facilitator superfamily (MFS) profile" evidence="8">
    <location>
        <begin position="32"/>
        <end position="524"/>
    </location>
</feature>
<keyword evidence="3 7" id="KW-0812">Transmembrane</keyword>
<feature type="transmembrane region" description="Helical" evidence="7">
    <location>
        <begin position="361"/>
        <end position="381"/>
    </location>
</feature>
<keyword evidence="4 7" id="KW-1133">Transmembrane helix</keyword>
<feature type="transmembrane region" description="Helical" evidence="7">
    <location>
        <begin position="336"/>
        <end position="354"/>
    </location>
</feature>
<dbReference type="SUPFAM" id="SSF103473">
    <property type="entry name" value="MFS general substrate transporter"/>
    <property type="match status" value="1"/>
</dbReference>
<dbReference type="InterPro" id="IPR036259">
    <property type="entry name" value="MFS_trans_sf"/>
</dbReference>
<dbReference type="EMBL" id="MU839840">
    <property type="protein sequence ID" value="KAK1751946.1"/>
    <property type="molecule type" value="Genomic_DNA"/>
</dbReference>
<protein>
    <submittedName>
        <fullName evidence="9">Major facilitator superfamily transporter protein</fullName>
    </submittedName>
</protein>
<dbReference type="InterPro" id="IPR011701">
    <property type="entry name" value="MFS"/>
</dbReference>
<proteinExistence type="predicted"/>
<dbReference type="FunFam" id="1.20.1250.20:FF:000196">
    <property type="entry name" value="MFS toxin efflux pump (AflT)"/>
    <property type="match status" value="1"/>
</dbReference>
<dbReference type="Pfam" id="PF07690">
    <property type="entry name" value="MFS_1"/>
    <property type="match status" value="1"/>
</dbReference>
<feature type="transmembrane region" description="Helical" evidence="7">
    <location>
        <begin position="259"/>
        <end position="276"/>
    </location>
</feature>
<dbReference type="Gene3D" id="1.20.1250.20">
    <property type="entry name" value="MFS general substrate transporter like domains"/>
    <property type="match status" value="1"/>
</dbReference>
<evidence type="ECO:0000313" key="9">
    <source>
        <dbReference type="EMBL" id="KAK1751946.1"/>
    </source>
</evidence>
<dbReference type="CDD" id="cd17502">
    <property type="entry name" value="MFS_Azr1_MDR_like"/>
    <property type="match status" value="1"/>
</dbReference>
<evidence type="ECO:0000256" key="1">
    <source>
        <dbReference type="ARBA" id="ARBA00004141"/>
    </source>
</evidence>
<reference evidence="9" key="1">
    <citation type="submission" date="2023-06" db="EMBL/GenBank/DDBJ databases">
        <title>Genome-scale phylogeny and comparative genomics of the fungal order Sordariales.</title>
        <authorList>
            <consortium name="Lawrence Berkeley National Laboratory"/>
            <person name="Hensen N."/>
            <person name="Bonometti L."/>
            <person name="Westerberg I."/>
            <person name="Brannstrom I.O."/>
            <person name="Guillou S."/>
            <person name="Cros-Aarteil S."/>
            <person name="Calhoun S."/>
            <person name="Haridas S."/>
            <person name="Kuo A."/>
            <person name="Mondo S."/>
            <person name="Pangilinan J."/>
            <person name="Riley R."/>
            <person name="Labutti K."/>
            <person name="Andreopoulos B."/>
            <person name="Lipzen A."/>
            <person name="Chen C."/>
            <person name="Yanf M."/>
            <person name="Daum C."/>
            <person name="Ng V."/>
            <person name="Clum A."/>
            <person name="Steindorff A."/>
            <person name="Ohm R."/>
            <person name="Martin F."/>
            <person name="Silar P."/>
            <person name="Natvig D."/>
            <person name="Lalanne C."/>
            <person name="Gautier V."/>
            <person name="Ament-Velasquez S.L."/>
            <person name="Kruys A."/>
            <person name="Hutchinson M.I."/>
            <person name="Powell A.J."/>
            <person name="Barry K."/>
            <person name="Miller A.N."/>
            <person name="Grigoriev I.V."/>
            <person name="Debuchy R."/>
            <person name="Gladieux P."/>
            <person name="Thoren M.H."/>
            <person name="Johannesson H."/>
        </authorList>
    </citation>
    <scope>NUCLEOTIDE SEQUENCE</scope>
    <source>
        <strain evidence="9">PSN4</strain>
    </source>
</reference>
<sequence>MRLPDFLTKLRKPVDPNAPPPPLPTGPRLLLLVFLACIALLLQALDTTIVSTAIPAISSEFKTTQDVGWYGSAYFLTMCAFQIFWGRLYTFYDLKTIYIIAIVIFEVGSLLCAVAPNSSSFIVGRAIAGVGGGGVFSGSFVSIAFSVPLEKRPMFASIIGTVYGVASVLGPPIGGAFTSKATWRWCFYINLPLGAIVLGGLIPFFRSPQAAAKLRTLPRKDKLKRMDATGTIIFTGGITCLLLALQWGGQTYPWQDGRIIALLVIFGVALIVYIFWQNYLGPIATIPKKIIGQRSMAFASWYSFCQGGVNFVILYYAPLWLQAVKGRDAVESGLDIVTFIGGMTFSMLVTGYGLTKGGYSMPFMIACIAIVAIGTGLLTTWTPDISMAKVYGYLTLYGVGQGFGWQQSILIAQTMLPAADIPTGTSLASVSKLLGGAVFVSVSQTLFNNKLHDLVTERIPELDPKLLLEIGATELRARLPAELIPAVTLAYNDALKDVWWLLLALTGVSLIGALGVEWRSVTNKVAQQGGPPRPPQAPVEEKAPSSDLESNTNGASSITMSFGGSESTEKLVPSTVDGASHWAGSTMLELGLNGQAAIPRTQQPYRLMHTCGCNCGLPKPPVPYDPIYQSSS</sequence>
<gene>
    <name evidence="9" type="ORF">QBC47DRAFT_328301</name>
</gene>
<evidence type="ECO:0000313" key="10">
    <source>
        <dbReference type="Proteomes" id="UP001239445"/>
    </source>
</evidence>
<feature type="transmembrane region" description="Helical" evidence="7">
    <location>
        <begin position="226"/>
        <end position="247"/>
    </location>
</feature>
<evidence type="ECO:0000256" key="3">
    <source>
        <dbReference type="ARBA" id="ARBA00022692"/>
    </source>
</evidence>
<dbReference type="PANTHER" id="PTHR23501">
    <property type="entry name" value="MAJOR FACILITATOR SUPERFAMILY"/>
    <property type="match status" value="1"/>
</dbReference>
<feature type="compositionally biased region" description="Polar residues" evidence="6">
    <location>
        <begin position="547"/>
        <end position="566"/>
    </location>
</feature>
<keyword evidence="2" id="KW-0813">Transport</keyword>
<feature type="transmembrane region" description="Helical" evidence="7">
    <location>
        <begin position="297"/>
        <end position="316"/>
    </location>
</feature>
<dbReference type="AlphaFoldDB" id="A0AAJ0F246"/>
<evidence type="ECO:0000256" key="4">
    <source>
        <dbReference type="ARBA" id="ARBA00022989"/>
    </source>
</evidence>
<comment type="caution">
    <text evidence="9">The sequence shown here is derived from an EMBL/GenBank/DDBJ whole genome shotgun (WGS) entry which is preliminary data.</text>
</comment>
<dbReference type="PROSITE" id="PS50850">
    <property type="entry name" value="MFS"/>
    <property type="match status" value="1"/>
</dbReference>
<evidence type="ECO:0000259" key="8">
    <source>
        <dbReference type="PROSITE" id="PS50850"/>
    </source>
</evidence>
<evidence type="ECO:0000256" key="2">
    <source>
        <dbReference type="ARBA" id="ARBA00022448"/>
    </source>
</evidence>
<feature type="region of interest" description="Disordered" evidence="6">
    <location>
        <begin position="525"/>
        <end position="573"/>
    </location>
</feature>
<evidence type="ECO:0000256" key="7">
    <source>
        <dbReference type="SAM" id="Phobius"/>
    </source>
</evidence>
<dbReference type="PANTHER" id="PTHR23501:SF199">
    <property type="entry name" value="MFS EFFLUX TRANSPORTER INPD-RELATED"/>
    <property type="match status" value="1"/>
</dbReference>